<dbReference type="Proteomes" id="UP000241890">
    <property type="component" value="Unassembled WGS sequence"/>
</dbReference>
<dbReference type="Gene3D" id="1.20.80.10">
    <property type="match status" value="1"/>
</dbReference>
<dbReference type="PROSITE" id="PS51228">
    <property type="entry name" value="ACB_2"/>
    <property type="match status" value="1"/>
</dbReference>
<dbReference type="SUPFAM" id="SSF47027">
    <property type="entry name" value="Acyl-CoA binding protein"/>
    <property type="match status" value="1"/>
</dbReference>
<dbReference type="AlphaFoldDB" id="A0A2R5GPT8"/>
<dbReference type="InParanoid" id="A0A2R5GPT8"/>
<keyword evidence="4" id="KW-1133">Transmembrane helix</keyword>
<evidence type="ECO:0000256" key="3">
    <source>
        <dbReference type="SAM" id="MobiDB-lite"/>
    </source>
</evidence>
<dbReference type="Pfam" id="PF00887">
    <property type="entry name" value="ACBP"/>
    <property type="match status" value="1"/>
</dbReference>
<name>A0A2R5GPT8_9STRA</name>
<keyword evidence="4" id="KW-0472">Membrane</keyword>
<dbReference type="InterPro" id="IPR022408">
    <property type="entry name" value="Acyl-CoA-binding_prot_CS"/>
</dbReference>
<keyword evidence="7" id="KW-1185">Reference proteome</keyword>
<feature type="region of interest" description="Disordered" evidence="3">
    <location>
        <begin position="444"/>
        <end position="466"/>
    </location>
</feature>
<evidence type="ECO:0000256" key="2">
    <source>
        <dbReference type="ARBA" id="ARBA00023121"/>
    </source>
</evidence>
<dbReference type="GO" id="GO:0006631">
    <property type="term" value="P:fatty acid metabolic process"/>
    <property type="evidence" value="ECO:0007669"/>
    <property type="project" value="TreeGrafter"/>
</dbReference>
<dbReference type="InterPro" id="IPR035984">
    <property type="entry name" value="Acyl-CoA-binding_sf"/>
</dbReference>
<dbReference type="PANTHER" id="PTHR23310:SF62">
    <property type="entry name" value="ACYL-COA BINDING PROTEIN 1, ISOFORM A"/>
    <property type="match status" value="1"/>
</dbReference>
<dbReference type="EMBL" id="BEYU01000134">
    <property type="protein sequence ID" value="GBG32896.1"/>
    <property type="molecule type" value="Genomic_DNA"/>
</dbReference>
<comment type="caution">
    <text evidence="6">The sequence shown here is derived from an EMBL/GenBank/DDBJ whole genome shotgun (WGS) entry which is preliminary data.</text>
</comment>
<feature type="compositionally biased region" description="Low complexity" evidence="3">
    <location>
        <begin position="155"/>
        <end position="189"/>
    </location>
</feature>
<evidence type="ECO:0000256" key="4">
    <source>
        <dbReference type="SAM" id="Phobius"/>
    </source>
</evidence>
<feature type="compositionally biased region" description="Low complexity" evidence="3">
    <location>
        <begin position="198"/>
        <end position="218"/>
    </location>
</feature>
<protein>
    <submittedName>
        <fullName evidence="6">Acyl-CoA-binding protein</fullName>
    </submittedName>
</protein>
<keyword evidence="2" id="KW-0446">Lipid-binding</keyword>
<feature type="transmembrane region" description="Helical" evidence="4">
    <location>
        <begin position="292"/>
        <end position="314"/>
    </location>
</feature>
<comment type="similarity">
    <text evidence="1">Belongs to the ACBP family.</text>
</comment>
<dbReference type="OrthoDB" id="346910at2759"/>
<dbReference type="PROSITE" id="PS00880">
    <property type="entry name" value="ACB_1"/>
    <property type="match status" value="1"/>
</dbReference>
<feature type="transmembrane region" description="Helical" evidence="4">
    <location>
        <begin position="265"/>
        <end position="286"/>
    </location>
</feature>
<keyword evidence="4" id="KW-0812">Transmembrane</keyword>
<dbReference type="GO" id="GO:0000062">
    <property type="term" value="F:fatty-acyl-CoA binding"/>
    <property type="evidence" value="ECO:0007669"/>
    <property type="project" value="InterPro"/>
</dbReference>
<organism evidence="6 7">
    <name type="scientific">Hondaea fermentalgiana</name>
    <dbReference type="NCBI Taxonomy" id="2315210"/>
    <lineage>
        <taxon>Eukaryota</taxon>
        <taxon>Sar</taxon>
        <taxon>Stramenopiles</taxon>
        <taxon>Bigyra</taxon>
        <taxon>Labyrinthulomycetes</taxon>
        <taxon>Thraustochytrida</taxon>
        <taxon>Thraustochytriidae</taxon>
        <taxon>Hondaea</taxon>
    </lineage>
</organism>
<proteinExistence type="inferred from homology"/>
<evidence type="ECO:0000256" key="1">
    <source>
        <dbReference type="ARBA" id="ARBA00005567"/>
    </source>
</evidence>
<accession>A0A2R5GPT8</accession>
<dbReference type="PANTHER" id="PTHR23310">
    <property type="entry name" value="ACYL-COA-BINDING PROTEIN, ACBP"/>
    <property type="match status" value="1"/>
</dbReference>
<gene>
    <name evidence="6" type="ORF">FCC1311_052961</name>
</gene>
<dbReference type="InterPro" id="IPR000582">
    <property type="entry name" value="Acyl-CoA-binding_protein"/>
</dbReference>
<feature type="non-terminal residue" evidence="6">
    <location>
        <position position="524"/>
    </location>
</feature>
<reference evidence="6 7" key="1">
    <citation type="submission" date="2017-12" db="EMBL/GenBank/DDBJ databases">
        <title>Sequencing, de novo assembly and annotation of complete genome of a new Thraustochytrid species, strain FCC1311.</title>
        <authorList>
            <person name="Sedici K."/>
            <person name="Godart F."/>
            <person name="Aiese Cigliano R."/>
            <person name="Sanseverino W."/>
            <person name="Barakat M."/>
            <person name="Ortet P."/>
            <person name="Marechal E."/>
            <person name="Cagnac O."/>
            <person name="Amato A."/>
        </authorList>
    </citation>
    <scope>NUCLEOTIDE SEQUENCE [LARGE SCALE GENOMIC DNA]</scope>
</reference>
<dbReference type="InterPro" id="IPR014352">
    <property type="entry name" value="FERM/acyl-CoA-bd_prot_sf"/>
</dbReference>
<feature type="domain" description="ACB" evidence="5">
    <location>
        <begin position="4"/>
        <end position="90"/>
    </location>
</feature>
<evidence type="ECO:0000313" key="7">
    <source>
        <dbReference type="Proteomes" id="UP000241890"/>
    </source>
</evidence>
<feature type="region of interest" description="Disordered" evidence="3">
    <location>
        <begin position="155"/>
        <end position="222"/>
    </location>
</feature>
<sequence>MAVTPEAFASAVEHVKQHASAKVGDADKLRLYGLYKQALEGDCKAPAPSVLSVVAHAKWKAWNESTGTSQEKARQLYLATVSELYPAFAVPKCAAELTLENPAEEPADEAKSSAPVEIPTEDLATETPLEPNAEKAVEVAAEAIELAATALKAATSKAATTSDDTARSASVPGAKVSSESKQQKSQQQSAPKPELVAEVVSAETKVTSSTTSTSASTKKTSRVETLLAGTKPVAGPSVPSASSAPVFDAGLVKPRSAAKAPMSTFQMSVLASLGVSAIGVCGFLVSTLSPTALTFLVLIAAGIMGIIGSFAVLLDSNGLIAMYPSILQRILLDKTLVEVILEGTILRRIRDFITEIYPLIYCKTEEDRIEVLANMSQKTRELMTTRGIVNLLPEWQQRITLSTIEDAELFDEKEVLAACSPAKSPSSARSRRGPLALPVELPPEALASSPSTSDADFFPSKNSSSDSPPLPLLLLHIVSSSLGATSTASRAAVDVGPCSADEAPAPISISISISISIPDLAARG</sequence>
<dbReference type="PRINTS" id="PR00689">
    <property type="entry name" value="ACOABINDINGP"/>
</dbReference>
<evidence type="ECO:0000313" key="6">
    <source>
        <dbReference type="EMBL" id="GBG32896.1"/>
    </source>
</evidence>
<evidence type="ECO:0000259" key="5">
    <source>
        <dbReference type="PROSITE" id="PS51228"/>
    </source>
</evidence>